<reference evidence="9" key="1">
    <citation type="submission" date="2022-10" db="EMBL/GenBank/DDBJ databases">
        <title>Culturing micro-colonial fungi from biological soil crusts in the Mojave desert and describing Neophaeococcomyces mojavensis, and introducing the new genera and species Taxawa tesnikishii.</title>
        <authorList>
            <person name="Kurbessoian T."/>
            <person name="Stajich J.E."/>
        </authorList>
    </citation>
    <scope>NUCLEOTIDE SEQUENCE</scope>
    <source>
        <strain evidence="9">TK_35</strain>
    </source>
</reference>
<dbReference type="Gene3D" id="1.20.1740.10">
    <property type="entry name" value="Amino acid/polyamine transporter I"/>
    <property type="match status" value="1"/>
</dbReference>
<evidence type="ECO:0000256" key="2">
    <source>
        <dbReference type="ARBA" id="ARBA00022475"/>
    </source>
</evidence>
<feature type="transmembrane region" description="Helical" evidence="6">
    <location>
        <begin position="322"/>
        <end position="347"/>
    </location>
</feature>
<evidence type="ECO:0000256" key="4">
    <source>
        <dbReference type="ARBA" id="ARBA00022989"/>
    </source>
</evidence>
<feature type="chain" id="PRO_5041269011" description="L,D-TPase catalytic domain-containing protein" evidence="7">
    <location>
        <begin position="24"/>
        <end position="667"/>
    </location>
</feature>
<feature type="transmembrane region" description="Helical" evidence="6">
    <location>
        <begin position="621"/>
        <end position="637"/>
    </location>
</feature>
<evidence type="ECO:0000256" key="3">
    <source>
        <dbReference type="ARBA" id="ARBA00022692"/>
    </source>
</evidence>
<gene>
    <name evidence="9" type="ORF">H2204_011887</name>
</gene>
<protein>
    <recommendedName>
        <fullName evidence="8">L,D-TPase catalytic domain-containing protein</fullName>
    </recommendedName>
</protein>
<evidence type="ECO:0000256" key="1">
    <source>
        <dbReference type="ARBA" id="ARBA00004651"/>
    </source>
</evidence>
<evidence type="ECO:0000259" key="8">
    <source>
        <dbReference type="Pfam" id="PF03734"/>
    </source>
</evidence>
<feature type="signal peptide" evidence="7">
    <location>
        <begin position="1"/>
        <end position="23"/>
    </location>
</feature>
<sequence length="667" mass="70440">MNLLLARLASAALLLAAAVTVNAAPLDDARQLIVVTSENWDSTQGQLQAFVRDGKQWRKHGQAFPVALGRTGSAWGLGLHPVQADGPQKQEGDGRSPAGVFALGSAFGYAVTRPGTAMTYQPMSSTSYCMDVPASPFYNRIVDAKKVGSAAITGSTEPMRLDLHNKGDVRYREGFVIAHNPDNQPGKGSCIFAHLWRLPGEATAGCTAMPQARMQALLDWLRPQDTPRFVLSRTLSAADEPQLQRAVSRWQIVGLSINDVVGSGIYLLPAATVALLGPFSLWGVVAAGIVVALLVLCYAQAASYFDEPGGSYLYAREAFGRFAGFEIGWMIWLTRISSAAALSNALADAVARFWPWAGAGMGRIAIIVVSLAFLTGVNIIGVRSAARTGIVLVIGKMLPLLLFVAIGAFYIDPQLAFSGQRPDPHDLQRMGEAALLLLYAYAGFENIPAAAGEYRNPRRDIPFALITMIVTVTVIYAAVQIVAQGTLPGLASSATPLADAASSFGGEALALILTVGATISILGTNSNTMMMGPRFLFALARDGYGPKVLAQVHPRFRTPAAAIFCQGLIALGLALSGSFVQLALLSMTTRLFAYIGTAAAVLVLAKRYADRPGALKLPGGPLIPVLALLLCVALFASASWQNIAAALVAFAVGAVIYKLPRRDAGAD</sequence>
<feature type="transmembrane region" description="Helical" evidence="6">
    <location>
        <begin position="431"/>
        <end position="451"/>
    </location>
</feature>
<feature type="transmembrane region" description="Helical" evidence="6">
    <location>
        <begin position="463"/>
        <end position="483"/>
    </location>
</feature>
<dbReference type="AlphaFoldDB" id="A0AA38XTS1"/>
<evidence type="ECO:0000313" key="9">
    <source>
        <dbReference type="EMBL" id="KAJ9621452.1"/>
    </source>
</evidence>
<dbReference type="InterPro" id="IPR002293">
    <property type="entry name" value="AA/rel_permease1"/>
</dbReference>
<dbReference type="GO" id="GO:0022857">
    <property type="term" value="F:transmembrane transporter activity"/>
    <property type="evidence" value="ECO:0007669"/>
    <property type="project" value="InterPro"/>
</dbReference>
<dbReference type="InterPro" id="IPR005490">
    <property type="entry name" value="LD_TPept_cat_dom"/>
</dbReference>
<accession>A0AA38XTS1</accession>
<name>A0AA38XTS1_9EURO</name>
<feature type="domain" description="L,D-TPase catalytic" evidence="8">
    <location>
        <begin position="44"/>
        <end position="225"/>
    </location>
</feature>
<keyword evidence="7" id="KW-0732">Signal</keyword>
<proteinExistence type="predicted"/>
<feature type="transmembrane region" description="Helical" evidence="6">
    <location>
        <begin position="643"/>
        <end position="660"/>
    </location>
</feature>
<feature type="transmembrane region" description="Helical" evidence="6">
    <location>
        <begin position="503"/>
        <end position="524"/>
    </location>
</feature>
<keyword evidence="2" id="KW-1003">Cell membrane</keyword>
<dbReference type="GO" id="GO:0016740">
    <property type="term" value="F:transferase activity"/>
    <property type="evidence" value="ECO:0007669"/>
    <property type="project" value="InterPro"/>
</dbReference>
<evidence type="ECO:0000256" key="7">
    <source>
        <dbReference type="SAM" id="SignalP"/>
    </source>
</evidence>
<feature type="transmembrane region" description="Helical" evidence="6">
    <location>
        <begin position="353"/>
        <end position="377"/>
    </location>
</feature>
<dbReference type="GO" id="GO:0005886">
    <property type="term" value="C:plasma membrane"/>
    <property type="evidence" value="ECO:0007669"/>
    <property type="project" value="UniProtKB-SubCell"/>
</dbReference>
<dbReference type="InterPro" id="IPR050367">
    <property type="entry name" value="APC_superfamily"/>
</dbReference>
<dbReference type="EMBL" id="JAPDRN010000114">
    <property type="protein sequence ID" value="KAJ9621452.1"/>
    <property type="molecule type" value="Genomic_DNA"/>
</dbReference>
<dbReference type="PANTHER" id="PTHR42770">
    <property type="entry name" value="AMINO ACID TRANSPORTER-RELATED"/>
    <property type="match status" value="1"/>
</dbReference>
<comment type="caution">
    <text evidence="9">The sequence shown here is derived from an EMBL/GenBank/DDBJ whole genome shotgun (WGS) entry which is preliminary data.</text>
</comment>
<dbReference type="Pfam" id="PF03734">
    <property type="entry name" value="YkuD"/>
    <property type="match status" value="1"/>
</dbReference>
<keyword evidence="4 6" id="KW-1133">Transmembrane helix</keyword>
<evidence type="ECO:0000256" key="6">
    <source>
        <dbReference type="SAM" id="Phobius"/>
    </source>
</evidence>
<feature type="transmembrane region" description="Helical" evidence="6">
    <location>
        <begin position="591"/>
        <end position="609"/>
    </location>
</feature>
<dbReference type="PANTHER" id="PTHR42770:SF18">
    <property type="entry name" value="ARGININE_AGMATINE ANTIPORTER"/>
    <property type="match status" value="1"/>
</dbReference>
<keyword evidence="3 6" id="KW-0812">Transmembrane</keyword>
<organism evidence="9">
    <name type="scientific">Knufia peltigerae</name>
    <dbReference type="NCBI Taxonomy" id="1002370"/>
    <lineage>
        <taxon>Eukaryota</taxon>
        <taxon>Fungi</taxon>
        <taxon>Dikarya</taxon>
        <taxon>Ascomycota</taxon>
        <taxon>Pezizomycotina</taxon>
        <taxon>Eurotiomycetes</taxon>
        <taxon>Chaetothyriomycetidae</taxon>
        <taxon>Chaetothyriales</taxon>
        <taxon>Trichomeriaceae</taxon>
        <taxon>Knufia</taxon>
    </lineage>
</organism>
<feature type="transmembrane region" description="Helical" evidence="6">
    <location>
        <begin position="561"/>
        <end position="585"/>
    </location>
</feature>
<dbReference type="Pfam" id="PF13520">
    <property type="entry name" value="AA_permease_2"/>
    <property type="match status" value="1"/>
</dbReference>
<feature type="transmembrane region" description="Helical" evidence="6">
    <location>
        <begin position="279"/>
        <end position="301"/>
    </location>
</feature>
<feature type="transmembrane region" description="Helical" evidence="6">
    <location>
        <begin position="389"/>
        <end position="411"/>
    </location>
</feature>
<keyword evidence="5 6" id="KW-0472">Membrane</keyword>
<comment type="subcellular location">
    <subcellularLocation>
        <location evidence="1">Cell membrane</location>
        <topology evidence="1">Multi-pass membrane protein</topology>
    </subcellularLocation>
</comment>
<evidence type="ECO:0000256" key="5">
    <source>
        <dbReference type="ARBA" id="ARBA00023136"/>
    </source>
</evidence>